<dbReference type="Gene3D" id="2.115.10.20">
    <property type="entry name" value="Glycosyl hydrolase domain, family 43"/>
    <property type="match status" value="1"/>
</dbReference>
<keyword evidence="3 5" id="KW-0326">Glycosidase</keyword>
<evidence type="ECO:0000259" key="6">
    <source>
        <dbReference type="Pfam" id="PF17851"/>
    </source>
</evidence>
<comment type="similarity">
    <text evidence="1 5">Belongs to the glycosyl hydrolase 43 family.</text>
</comment>
<dbReference type="GO" id="GO:0004553">
    <property type="term" value="F:hydrolase activity, hydrolyzing O-glycosyl compounds"/>
    <property type="evidence" value="ECO:0007669"/>
    <property type="project" value="InterPro"/>
</dbReference>
<dbReference type="Gene3D" id="2.60.120.200">
    <property type="match status" value="1"/>
</dbReference>
<dbReference type="InterPro" id="IPR051795">
    <property type="entry name" value="Glycosyl_Hydrlase_43"/>
</dbReference>
<evidence type="ECO:0000313" key="7">
    <source>
        <dbReference type="EMBL" id="SHL99881.1"/>
    </source>
</evidence>
<evidence type="ECO:0000256" key="4">
    <source>
        <dbReference type="PIRSR" id="PIRSR606710-2"/>
    </source>
</evidence>
<name>A0A1M7F745_9FIRM</name>
<dbReference type="SUPFAM" id="SSF49899">
    <property type="entry name" value="Concanavalin A-like lectins/glucanases"/>
    <property type="match status" value="1"/>
</dbReference>
<dbReference type="SUPFAM" id="SSF75005">
    <property type="entry name" value="Arabinanase/levansucrase/invertase"/>
    <property type="match status" value="1"/>
</dbReference>
<dbReference type="STRING" id="1120996.SAMN02746066_00453"/>
<dbReference type="GO" id="GO:0005975">
    <property type="term" value="P:carbohydrate metabolic process"/>
    <property type="evidence" value="ECO:0007669"/>
    <property type="project" value="InterPro"/>
</dbReference>
<protein>
    <submittedName>
        <fullName evidence="7">Beta-xylosidase</fullName>
    </submittedName>
</protein>
<reference evidence="7 8" key="1">
    <citation type="submission" date="2016-11" db="EMBL/GenBank/DDBJ databases">
        <authorList>
            <person name="Jaros S."/>
            <person name="Januszkiewicz K."/>
            <person name="Wedrychowicz H."/>
        </authorList>
    </citation>
    <scope>NUCLEOTIDE SEQUENCE [LARGE SCALE GENOMIC DNA]</scope>
    <source>
        <strain evidence="7 8">DSM 15930</strain>
    </source>
</reference>
<dbReference type="InterPro" id="IPR013320">
    <property type="entry name" value="ConA-like_dom_sf"/>
</dbReference>
<evidence type="ECO:0000313" key="8">
    <source>
        <dbReference type="Proteomes" id="UP000184038"/>
    </source>
</evidence>
<keyword evidence="8" id="KW-1185">Reference proteome</keyword>
<feature type="site" description="Important for catalytic activity, responsible for pKa modulation of the active site Glu and correct orientation of both the proton donor and substrate" evidence="4">
    <location>
        <position position="48"/>
    </location>
</feature>
<accession>A0A1M7F745</accession>
<dbReference type="Pfam" id="PF17851">
    <property type="entry name" value="GH43_C2"/>
    <property type="match status" value="1"/>
</dbReference>
<evidence type="ECO:0000256" key="1">
    <source>
        <dbReference type="ARBA" id="ARBA00009865"/>
    </source>
</evidence>
<dbReference type="PANTHER" id="PTHR42812:SF15">
    <property type="entry name" value="HYDROLASE, PUTATIVE (AFU_ORTHOLOGUE AFUA_2G00930)-RELATED"/>
    <property type="match status" value="1"/>
</dbReference>
<proteinExistence type="inferred from homology"/>
<evidence type="ECO:0000256" key="3">
    <source>
        <dbReference type="ARBA" id="ARBA00023295"/>
    </source>
</evidence>
<dbReference type="Proteomes" id="UP000184038">
    <property type="component" value="Unassembled WGS sequence"/>
</dbReference>
<dbReference type="AlphaFoldDB" id="A0A1M7F745"/>
<gene>
    <name evidence="7" type="ORF">SAMN02746066_00453</name>
</gene>
<evidence type="ECO:0000256" key="5">
    <source>
        <dbReference type="RuleBase" id="RU361187"/>
    </source>
</evidence>
<dbReference type="EMBL" id="FRCP01000005">
    <property type="protein sequence ID" value="SHL99881.1"/>
    <property type="molecule type" value="Genomic_DNA"/>
</dbReference>
<dbReference type="InterPro" id="IPR006710">
    <property type="entry name" value="Glyco_hydro_43"/>
</dbReference>
<evidence type="ECO:0000256" key="2">
    <source>
        <dbReference type="ARBA" id="ARBA00022801"/>
    </source>
</evidence>
<sequence length="433" mass="49762">MWAASIRYNKGTYYICFVANDTHKTYLYTAKDIENKWEKRSIEGFYHDCSLFFDDDDKVYIVYGNKEIWITQLKEDLSSPMEGGLHRLIVNDEGHPGLGYEGSHMYKINGKYYVFFIHSRRDMWKRVEACFCATSLEGEFTGGDVLDDDRGYCNQGVAQGGIVDTREGDWYGVLFQDHGAVGRIPVLVPVTWENDYPIFGEKGKVPEIIITKSTRPDYSYSPLVGSDDFMATGKDQYTMKKQWQFNHEPDRDNMLFNGEEGYYQITTAKLCNNLTQARNTLTQRMLFPRCFAEVTIDAEGTLEGDYAGLCALQGCYGMVAVTKREGKYYLVMKNRESTDESLSAMKQDNSQGHEWEVVVVNQGKVRVKVEVNFQNMADEAIFYYHNGTEFVQIGVKQKLYFKMDHFTGCRFGLFAYATKQIGGNARFSNFIYI</sequence>
<dbReference type="InterPro" id="IPR041542">
    <property type="entry name" value="GH43_C2"/>
</dbReference>
<feature type="domain" description="Beta-xylosidase C-terminal Concanavalin A-like" evidence="6">
    <location>
        <begin position="238"/>
        <end position="432"/>
    </location>
</feature>
<dbReference type="CDD" id="cd09001">
    <property type="entry name" value="GH43_FsAxh1-like"/>
    <property type="match status" value="1"/>
</dbReference>
<dbReference type="Pfam" id="PF04616">
    <property type="entry name" value="Glyco_hydro_43"/>
    <property type="match status" value="1"/>
</dbReference>
<dbReference type="PANTHER" id="PTHR42812">
    <property type="entry name" value="BETA-XYLOSIDASE"/>
    <property type="match status" value="1"/>
</dbReference>
<dbReference type="InterPro" id="IPR023296">
    <property type="entry name" value="Glyco_hydro_beta-prop_sf"/>
</dbReference>
<organism evidence="7 8">
    <name type="scientific">Anaerosporobacter mobilis DSM 15930</name>
    <dbReference type="NCBI Taxonomy" id="1120996"/>
    <lineage>
        <taxon>Bacteria</taxon>
        <taxon>Bacillati</taxon>
        <taxon>Bacillota</taxon>
        <taxon>Clostridia</taxon>
        <taxon>Lachnospirales</taxon>
        <taxon>Lachnospiraceae</taxon>
        <taxon>Anaerosporobacter</taxon>
    </lineage>
</organism>
<keyword evidence="2 5" id="KW-0378">Hydrolase</keyword>